<comment type="caution">
    <text evidence="18">The sequence shown here is derived from an EMBL/GenBank/DDBJ whole genome shotgun (WGS) entry which is preliminary data.</text>
</comment>
<keyword evidence="12" id="KW-0186">Copper</keyword>
<dbReference type="GO" id="GO:0016887">
    <property type="term" value="F:ATP hydrolysis activity"/>
    <property type="evidence" value="ECO:0007669"/>
    <property type="project" value="InterPro"/>
</dbReference>
<dbReference type="SFLD" id="SFLDF00027">
    <property type="entry name" value="p-type_atpase"/>
    <property type="match status" value="1"/>
</dbReference>
<feature type="transmembrane region" description="Helical" evidence="15">
    <location>
        <begin position="1156"/>
        <end position="1177"/>
    </location>
</feature>
<dbReference type="Gene3D" id="3.40.1110.10">
    <property type="entry name" value="Calcium-transporting ATPase, cytoplasmic domain N"/>
    <property type="match status" value="1"/>
</dbReference>
<keyword evidence="3" id="KW-0813">Transport</keyword>
<keyword evidence="5 15" id="KW-0479">Metal-binding</keyword>
<feature type="region of interest" description="Disordered" evidence="16">
    <location>
        <begin position="106"/>
        <end position="150"/>
    </location>
</feature>
<dbReference type="InterPro" id="IPR023298">
    <property type="entry name" value="ATPase_P-typ_TM_dom_sf"/>
</dbReference>
<keyword evidence="11 15" id="KW-1133">Transmembrane helix</keyword>
<keyword evidence="14 15" id="KW-0472">Membrane</keyword>
<keyword evidence="4 15" id="KW-0812">Transmembrane</keyword>
<feature type="transmembrane region" description="Helical" evidence="15">
    <location>
        <begin position="607"/>
        <end position="625"/>
    </location>
</feature>
<dbReference type="SFLD" id="SFLDG00002">
    <property type="entry name" value="C1.7:_P-type_atpase_like"/>
    <property type="match status" value="1"/>
</dbReference>
<dbReference type="InterPro" id="IPR018303">
    <property type="entry name" value="ATPase_P-typ_P_site"/>
</dbReference>
<dbReference type="GO" id="GO:0005507">
    <property type="term" value="F:copper ion binding"/>
    <property type="evidence" value="ECO:0007669"/>
    <property type="project" value="InterPro"/>
</dbReference>
<feature type="transmembrane region" description="Helical" evidence="15">
    <location>
        <begin position="478"/>
        <end position="503"/>
    </location>
</feature>
<keyword evidence="6" id="KW-0677">Repeat</keyword>
<evidence type="ECO:0000256" key="3">
    <source>
        <dbReference type="ARBA" id="ARBA00022448"/>
    </source>
</evidence>
<protein>
    <submittedName>
        <fullName evidence="18">E1-E2 ATPase-domain-containing protein</fullName>
    </submittedName>
</protein>
<dbReference type="Proteomes" id="UP001302745">
    <property type="component" value="Unassembled WGS sequence"/>
</dbReference>
<dbReference type="CDD" id="cd02094">
    <property type="entry name" value="P-type_ATPase_Cu-like"/>
    <property type="match status" value="1"/>
</dbReference>
<dbReference type="InterPro" id="IPR027256">
    <property type="entry name" value="P-typ_ATPase_IB"/>
</dbReference>
<dbReference type="PANTHER" id="PTHR43520:SF32">
    <property type="entry name" value="COPPER RESISTANCE P-TYPE ATPASE (EUROFUNG)"/>
    <property type="match status" value="1"/>
</dbReference>
<dbReference type="SUPFAM" id="SSF81665">
    <property type="entry name" value="Calcium ATPase, transmembrane domain M"/>
    <property type="match status" value="1"/>
</dbReference>
<dbReference type="InterPro" id="IPR006122">
    <property type="entry name" value="HMA_Cu_ion-bd"/>
</dbReference>
<dbReference type="PROSITE" id="PS01047">
    <property type="entry name" value="HMA_1"/>
    <property type="match status" value="1"/>
</dbReference>
<dbReference type="GO" id="GO:0055070">
    <property type="term" value="P:copper ion homeostasis"/>
    <property type="evidence" value="ECO:0007669"/>
    <property type="project" value="TreeGrafter"/>
</dbReference>
<dbReference type="GO" id="GO:0005524">
    <property type="term" value="F:ATP binding"/>
    <property type="evidence" value="ECO:0007669"/>
    <property type="project" value="UniProtKB-UniRule"/>
</dbReference>
<keyword evidence="19" id="KW-1185">Reference proteome</keyword>
<evidence type="ECO:0000256" key="8">
    <source>
        <dbReference type="ARBA" id="ARBA00022840"/>
    </source>
</evidence>
<evidence type="ECO:0000256" key="11">
    <source>
        <dbReference type="ARBA" id="ARBA00022989"/>
    </source>
</evidence>
<dbReference type="InterPro" id="IPR023214">
    <property type="entry name" value="HAD_sf"/>
</dbReference>
<dbReference type="PANTHER" id="PTHR43520">
    <property type="entry name" value="ATP7, ISOFORM B"/>
    <property type="match status" value="1"/>
</dbReference>
<dbReference type="Pfam" id="PF00122">
    <property type="entry name" value="E1-E2_ATPase"/>
    <property type="match status" value="1"/>
</dbReference>
<dbReference type="PRINTS" id="PR00120">
    <property type="entry name" value="HATPASE"/>
</dbReference>
<keyword evidence="7 15" id="KW-0547">Nucleotide-binding</keyword>
<dbReference type="InterPro" id="IPR006121">
    <property type="entry name" value="HMA_dom"/>
</dbReference>
<dbReference type="GO" id="GO:0043682">
    <property type="term" value="F:P-type divalent copper transporter activity"/>
    <property type="evidence" value="ECO:0007669"/>
    <property type="project" value="TreeGrafter"/>
</dbReference>
<dbReference type="Pfam" id="PF00403">
    <property type="entry name" value="HMA"/>
    <property type="match status" value="2"/>
</dbReference>
<dbReference type="InterPro" id="IPR044492">
    <property type="entry name" value="P_typ_ATPase_HD_dom"/>
</dbReference>
<feature type="domain" description="HMA" evidence="17">
    <location>
        <begin position="302"/>
        <end position="367"/>
    </location>
</feature>
<proteinExistence type="inferred from homology"/>
<comment type="similarity">
    <text evidence="2 15">Belongs to the cation transport ATPase (P-type) (TC 3.A.3) family. Type IB subfamily.</text>
</comment>
<dbReference type="SUPFAM" id="SSF55008">
    <property type="entry name" value="HMA, heavy metal-associated domain"/>
    <property type="match status" value="4"/>
</dbReference>
<keyword evidence="8 15" id="KW-0067">ATP-binding</keyword>
<dbReference type="InterPro" id="IPR017969">
    <property type="entry name" value="Heavy-metal-associated_CS"/>
</dbReference>
<evidence type="ECO:0000256" key="2">
    <source>
        <dbReference type="ARBA" id="ARBA00006024"/>
    </source>
</evidence>
<dbReference type="FunFam" id="2.70.150.10:FF:000068">
    <property type="entry name" value="Copper resistance-associated P-type ATPase"/>
    <property type="match status" value="1"/>
</dbReference>
<dbReference type="PROSITE" id="PS00154">
    <property type="entry name" value="ATPASE_E1_E2"/>
    <property type="match status" value="1"/>
</dbReference>
<evidence type="ECO:0000256" key="10">
    <source>
        <dbReference type="ARBA" id="ARBA00022967"/>
    </source>
</evidence>
<dbReference type="SUPFAM" id="SSF81653">
    <property type="entry name" value="Calcium ATPase, transduction domain A"/>
    <property type="match status" value="1"/>
</dbReference>
<dbReference type="InterPro" id="IPR008250">
    <property type="entry name" value="ATPase_P-typ_transduc_dom_A_sf"/>
</dbReference>
<organism evidence="18 19">
    <name type="scientific">Chaetomidium leptoderma</name>
    <dbReference type="NCBI Taxonomy" id="669021"/>
    <lineage>
        <taxon>Eukaryota</taxon>
        <taxon>Fungi</taxon>
        <taxon>Dikarya</taxon>
        <taxon>Ascomycota</taxon>
        <taxon>Pezizomycotina</taxon>
        <taxon>Sordariomycetes</taxon>
        <taxon>Sordariomycetidae</taxon>
        <taxon>Sordariales</taxon>
        <taxon>Chaetomiaceae</taxon>
        <taxon>Chaetomidium</taxon>
    </lineage>
</organism>
<evidence type="ECO:0000256" key="14">
    <source>
        <dbReference type="ARBA" id="ARBA00023136"/>
    </source>
</evidence>
<dbReference type="InterPro" id="IPR023299">
    <property type="entry name" value="ATPase_P-typ_cyto_dom_N"/>
</dbReference>
<dbReference type="AlphaFoldDB" id="A0AAN6VQ20"/>
<evidence type="ECO:0000256" key="9">
    <source>
        <dbReference type="ARBA" id="ARBA00022842"/>
    </source>
</evidence>
<dbReference type="Gene3D" id="3.30.70.100">
    <property type="match status" value="3"/>
</dbReference>
<dbReference type="NCBIfam" id="TIGR00003">
    <property type="entry name" value="copper ion binding protein"/>
    <property type="match status" value="1"/>
</dbReference>
<evidence type="ECO:0000256" key="5">
    <source>
        <dbReference type="ARBA" id="ARBA00022723"/>
    </source>
</evidence>
<evidence type="ECO:0000256" key="16">
    <source>
        <dbReference type="SAM" id="MobiDB-lite"/>
    </source>
</evidence>
<evidence type="ECO:0000313" key="19">
    <source>
        <dbReference type="Proteomes" id="UP001302745"/>
    </source>
</evidence>
<gene>
    <name evidence="18" type="ORF">C8A00DRAFT_41721</name>
</gene>
<dbReference type="GO" id="GO:0016020">
    <property type="term" value="C:membrane"/>
    <property type="evidence" value="ECO:0007669"/>
    <property type="project" value="UniProtKB-SubCell"/>
</dbReference>
<evidence type="ECO:0000256" key="1">
    <source>
        <dbReference type="ARBA" id="ARBA00004127"/>
    </source>
</evidence>
<evidence type="ECO:0000256" key="6">
    <source>
        <dbReference type="ARBA" id="ARBA00022737"/>
    </source>
</evidence>
<dbReference type="SUPFAM" id="SSF56784">
    <property type="entry name" value="HAD-like"/>
    <property type="match status" value="1"/>
</dbReference>
<keyword evidence="10" id="KW-1278">Translocase</keyword>
<feature type="transmembrane region" description="Helical" evidence="15">
    <location>
        <begin position="1189"/>
        <end position="1209"/>
    </location>
</feature>
<evidence type="ECO:0000313" key="18">
    <source>
        <dbReference type="EMBL" id="KAK4155703.1"/>
    </source>
</evidence>
<comment type="subcellular location">
    <subcellularLocation>
        <location evidence="1">Endomembrane system</location>
        <topology evidence="1">Multi-pass membrane protein</topology>
    </subcellularLocation>
    <subcellularLocation>
        <location evidence="15">Membrane</location>
    </subcellularLocation>
</comment>
<keyword evidence="9" id="KW-0460">Magnesium</keyword>
<dbReference type="PRINTS" id="PR00119">
    <property type="entry name" value="CATATPASE"/>
</dbReference>
<dbReference type="FunFam" id="3.30.70.100:FF:000001">
    <property type="entry name" value="ATPase copper transporting beta"/>
    <property type="match status" value="1"/>
</dbReference>
<reference evidence="18" key="2">
    <citation type="submission" date="2023-05" db="EMBL/GenBank/DDBJ databases">
        <authorList>
            <consortium name="Lawrence Berkeley National Laboratory"/>
            <person name="Steindorff A."/>
            <person name="Hensen N."/>
            <person name="Bonometti L."/>
            <person name="Westerberg I."/>
            <person name="Brannstrom I.O."/>
            <person name="Guillou S."/>
            <person name="Cros-Aarteil S."/>
            <person name="Calhoun S."/>
            <person name="Haridas S."/>
            <person name="Kuo A."/>
            <person name="Mondo S."/>
            <person name="Pangilinan J."/>
            <person name="Riley R."/>
            <person name="Labutti K."/>
            <person name="Andreopoulos B."/>
            <person name="Lipzen A."/>
            <person name="Chen C."/>
            <person name="Yanf M."/>
            <person name="Daum C."/>
            <person name="Ng V."/>
            <person name="Clum A."/>
            <person name="Ohm R."/>
            <person name="Martin F."/>
            <person name="Silar P."/>
            <person name="Natvig D."/>
            <person name="Lalanne C."/>
            <person name="Gautier V."/>
            <person name="Ament-Velasquez S.L."/>
            <person name="Kruys A."/>
            <person name="Hutchinson M.I."/>
            <person name="Powell A.J."/>
            <person name="Barry K."/>
            <person name="Miller A.N."/>
            <person name="Grigoriev I.V."/>
            <person name="Debuchy R."/>
            <person name="Gladieux P."/>
            <person name="Thoren M.H."/>
            <person name="Johannesson H."/>
        </authorList>
    </citation>
    <scope>NUCLEOTIDE SEQUENCE</scope>
    <source>
        <strain evidence="18">CBS 538.74</strain>
    </source>
</reference>
<dbReference type="Gene3D" id="2.70.150.10">
    <property type="entry name" value="Calcium-transporting ATPase, cytoplasmic transduction domain A"/>
    <property type="match status" value="1"/>
</dbReference>
<feature type="transmembrane region" description="Helical" evidence="15">
    <location>
        <begin position="575"/>
        <end position="595"/>
    </location>
</feature>
<dbReference type="Gene3D" id="3.40.50.1000">
    <property type="entry name" value="HAD superfamily/HAD-like"/>
    <property type="match status" value="1"/>
</dbReference>
<dbReference type="CDD" id="cd00371">
    <property type="entry name" value="HMA"/>
    <property type="match status" value="3"/>
</dbReference>
<feature type="transmembrane region" description="Helical" evidence="15">
    <location>
        <begin position="763"/>
        <end position="784"/>
    </location>
</feature>
<evidence type="ECO:0000256" key="7">
    <source>
        <dbReference type="ARBA" id="ARBA00022741"/>
    </source>
</evidence>
<dbReference type="EMBL" id="MU856882">
    <property type="protein sequence ID" value="KAK4155703.1"/>
    <property type="molecule type" value="Genomic_DNA"/>
</dbReference>
<evidence type="ECO:0000256" key="4">
    <source>
        <dbReference type="ARBA" id="ARBA00022692"/>
    </source>
</evidence>
<evidence type="ECO:0000256" key="12">
    <source>
        <dbReference type="ARBA" id="ARBA00023008"/>
    </source>
</evidence>
<evidence type="ECO:0000259" key="17">
    <source>
        <dbReference type="PROSITE" id="PS50846"/>
    </source>
</evidence>
<reference evidence="18" key="1">
    <citation type="journal article" date="2023" name="Mol. Phylogenet. Evol.">
        <title>Genome-scale phylogeny and comparative genomics of the fungal order Sordariales.</title>
        <authorList>
            <person name="Hensen N."/>
            <person name="Bonometti L."/>
            <person name="Westerberg I."/>
            <person name="Brannstrom I.O."/>
            <person name="Guillou S."/>
            <person name="Cros-Aarteil S."/>
            <person name="Calhoun S."/>
            <person name="Haridas S."/>
            <person name="Kuo A."/>
            <person name="Mondo S."/>
            <person name="Pangilinan J."/>
            <person name="Riley R."/>
            <person name="LaButti K."/>
            <person name="Andreopoulos B."/>
            <person name="Lipzen A."/>
            <person name="Chen C."/>
            <person name="Yan M."/>
            <person name="Daum C."/>
            <person name="Ng V."/>
            <person name="Clum A."/>
            <person name="Steindorff A."/>
            <person name="Ohm R.A."/>
            <person name="Martin F."/>
            <person name="Silar P."/>
            <person name="Natvig D.O."/>
            <person name="Lalanne C."/>
            <person name="Gautier V."/>
            <person name="Ament-Velasquez S.L."/>
            <person name="Kruys A."/>
            <person name="Hutchinson M.I."/>
            <person name="Powell A.J."/>
            <person name="Barry K."/>
            <person name="Miller A.N."/>
            <person name="Grigoriev I.V."/>
            <person name="Debuchy R."/>
            <person name="Gladieux P."/>
            <person name="Hiltunen Thoren M."/>
            <person name="Johannesson H."/>
        </authorList>
    </citation>
    <scope>NUCLEOTIDE SEQUENCE</scope>
    <source>
        <strain evidence="18">CBS 538.74</strain>
    </source>
</reference>
<feature type="domain" description="HMA" evidence="17">
    <location>
        <begin position="213"/>
        <end position="278"/>
    </location>
</feature>
<dbReference type="InterPro" id="IPR036412">
    <property type="entry name" value="HAD-like_sf"/>
</dbReference>
<keyword evidence="13" id="KW-0406">Ion transport</keyword>
<feature type="transmembrane region" description="Helical" evidence="15">
    <location>
        <begin position="523"/>
        <end position="542"/>
    </location>
</feature>
<evidence type="ECO:0000256" key="15">
    <source>
        <dbReference type="RuleBase" id="RU362081"/>
    </source>
</evidence>
<dbReference type="PROSITE" id="PS50846">
    <property type="entry name" value="HMA_2"/>
    <property type="match status" value="2"/>
</dbReference>
<dbReference type="FunFam" id="3.30.70.100:FF:000043">
    <property type="entry name" value="Copper-transporting ATPase 2"/>
    <property type="match status" value="1"/>
</dbReference>
<accession>A0AAN6VQ20</accession>
<sequence length="1224" mass="131475">MALSNRRPVAAGPSETVSSSFLLANLHCPTCVSTIKSALHESCGELVKWVSPNVVTSVVTVEHAPEASLQQMRKALDESGFEVCGISTSSGDISDLDLDLDLEAGESHQNGQSSSDSSNANMGNPVSAFSRWFRPSESPSPHSQKTRAHLENCEQCRSTVGTELDEKRALETVSRHANLDLRKPTASSPQTSIPPKSFIAIETDEDVSTQRLWRATLAVGGMTCASCANMIIEGLRKHDWVSNVNVNVLGNSATVDLKEKDKAEEVVQAIEDLGYEATLDSVTDLSQNQGKRKGPPGNSDAWRATLAIGGMTCASCANSITREMKKRSWIKDITVNLLTNSATVDFEGRANADKLVDAIEDLGFEGALDAVVSLAQEAAEGHERTVEIRIDGLYCEHCPDRVTKSLAGFRRQLEVITQPTRKRPIIKLSYVPDAPSFTIRQILAAIEASDPGFTASIYHPPSLEERSKQIQRKHRIQILLRVIFAGMVCIPSFVVGILYMSLLPDSHSKHFLMSPWTSGISRAQIALFIMATPVYFFAADLFHRRAIKEIRTLWRRGSRVPIIQRFYRFGSMNTLMSLGTTIAYISSVSQMIAAAVYQAEEVNDSNFYFDSVVFLTFFLLLGRLIESYSKSRTGDAVEMLGKLRPTTAILVEGYGTEKEEDVVVKADLLDFGDVVRVTHGASPPADGTVVRGQSNFDESSLTGESRLVKKAVGDEVFSGTVNKDTSLLVCITGASGTSLLDQIVNVVREGQTKRAPIEQVADLMTSYFVPVVTLIAVLTWIIWLSLGLSGRIPSHYLDVTSGGWVAFSLQFAISVFVVACPCGLALAAPTAIFVGSGLAAKHGILAKGGGEAFEKASRIDCVVFDKTGTLTVGGEPSITDSEIYPEDAAQKDALLAALKAIEENSSHPIAKAIVSFCASQTSSRATLDDLQEVPGKGMKARYCGSTPESSFDLAVGNEAFMSDFSVPIPSQTTAALQRWKSEAKSVALIATKPATSSDGWTLSAALSISDPIRPEAPRIIRALQSRGTRVWMLSGDNPTTAAAVASQLGIPSDQVIAGVLPTGKAKKIKYLQATVRARTGGANSEAASRRAMVAMVGDGINDSPALATADVGVAIGSGADVAISTADFVLVKSDLRAVVDLLDLSAVVFTRIKFNFGWAVVYNCIALPVAAGAFYPIMSNGQHVRLDPVWASLAMALSSISVVLSSLALRVKVNGIGYRERRIE</sequence>
<feature type="transmembrane region" description="Helical" evidence="15">
    <location>
        <begin position="804"/>
        <end position="828"/>
    </location>
</feature>
<dbReference type="NCBIfam" id="TIGR01494">
    <property type="entry name" value="ATPase_P-type"/>
    <property type="match status" value="2"/>
</dbReference>
<dbReference type="Pfam" id="PF00702">
    <property type="entry name" value="Hydrolase"/>
    <property type="match status" value="1"/>
</dbReference>
<name>A0AAN6VQ20_9PEZI</name>
<dbReference type="InterPro" id="IPR036163">
    <property type="entry name" value="HMA_dom_sf"/>
</dbReference>
<dbReference type="NCBIfam" id="TIGR01525">
    <property type="entry name" value="ATPase-IB_hvy"/>
    <property type="match status" value="1"/>
</dbReference>
<dbReference type="InterPro" id="IPR059000">
    <property type="entry name" value="ATPase_P-type_domA"/>
</dbReference>
<dbReference type="InterPro" id="IPR001757">
    <property type="entry name" value="P_typ_ATPase"/>
</dbReference>
<evidence type="ECO:0000256" key="13">
    <source>
        <dbReference type="ARBA" id="ARBA00023065"/>
    </source>
</evidence>
<dbReference type="SFLD" id="SFLDS00003">
    <property type="entry name" value="Haloacid_Dehalogenase"/>
    <property type="match status" value="1"/>
</dbReference>